<sequence length="76" mass="8295">MRGYEEVKREVREIIEYLKNPEKFQAIGAKLPKGILLHGPPGTGKTLLARAIAGEAGVPFLHASGSDFEEMFVRAG</sequence>
<dbReference type="Gene3D" id="3.40.50.300">
    <property type="entry name" value="P-loop containing nucleotide triphosphate hydrolases"/>
    <property type="match status" value="1"/>
</dbReference>
<dbReference type="EMBL" id="HG711926">
    <property type="protein sequence ID" value="CDJ49895.1"/>
    <property type="molecule type" value="Genomic_DNA"/>
</dbReference>
<name>U6LQ23_9EIME</name>
<dbReference type="GO" id="GO:0006508">
    <property type="term" value="P:proteolysis"/>
    <property type="evidence" value="ECO:0007669"/>
    <property type="project" value="UniProtKB-KW"/>
</dbReference>
<dbReference type="PANTHER" id="PTHR23076">
    <property type="entry name" value="METALLOPROTEASE M41 FTSH"/>
    <property type="match status" value="1"/>
</dbReference>
<feature type="domain" description="ATPase AAA-type core" evidence="1">
    <location>
        <begin position="35"/>
        <end position="74"/>
    </location>
</feature>
<dbReference type="Proteomes" id="UP000030750">
    <property type="component" value="Unassembled WGS sequence"/>
</dbReference>
<reference evidence="2" key="2">
    <citation type="submission" date="2013-10" db="EMBL/GenBank/DDBJ databases">
        <authorList>
            <person name="Aslett M."/>
        </authorList>
    </citation>
    <scope>NUCLEOTIDE SEQUENCE [LARGE SCALE GENOMIC DNA]</scope>
    <source>
        <strain evidence="2">Houghton</strain>
    </source>
</reference>
<dbReference type="InterPro" id="IPR003959">
    <property type="entry name" value="ATPase_AAA_core"/>
</dbReference>
<dbReference type="OrthoDB" id="331955at2759"/>
<organism evidence="2 3">
    <name type="scientific">Eimeria brunetti</name>
    <dbReference type="NCBI Taxonomy" id="51314"/>
    <lineage>
        <taxon>Eukaryota</taxon>
        <taxon>Sar</taxon>
        <taxon>Alveolata</taxon>
        <taxon>Apicomplexa</taxon>
        <taxon>Conoidasida</taxon>
        <taxon>Coccidia</taxon>
        <taxon>Eucoccidiorida</taxon>
        <taxon>Eimeriorina</taxon>
        <taxon>Eimeriidae</taxon>
        <taxon>Eimeria</taxon>
    </lineage>
</organism>
<dbReference type="Pfam" id="PF00004">
    <property type="entry name" value="AAA"/>
    <property type="match status" value="1"/>
</dbReference>
<gene>
    <name evidence="2" type="ORF">EBH_0084580</name>
</gene>
<keyword evidence="3" id="KW-1185">Reference proteome</keyword>
<evidence type="ECO:0000259" key="1">
    <source>
        <dbReference type="Pfam" id="PF00004"/>
    </source>
</evidence>
<protein>
    <submittedName>
        <fullName evidence="2">FtsH protease, putative</fullName>
    </submittedName>
</protein>
<dbReference type="AlphaFoldDB" id="U6LQ23"/>
<proteinExistence type="predicted"/>
<dbReference type="InterPro" id="IPR027417">
    <property type="entry name" value="P-loop_NTPase"/>
</dbReference>
<dbReference type="GO" id="GO:0005739">
    <property type="term" value="C:mitochondrion"/>
    <property type="evidence" value="ECO:0007669"/>
    <property type="project" value="TreeGrafter"/>
</dbReference>
<dbReference type="PANTHER" id="PTHR23076:SF97">
    <property type="entry name" value="ATP-DEPENDENT ZINC METALLOPROTEASE YME1L1"/>
    <property type="match status" value="1"/>
</dbReference>
<accession>U6LQ23</accession>
<dbReference type="SUPFAM" id="SSF52540">
    <property type="entry name" value="P-loop containing nucleoside triphosphate hydrolases"/>
    <property type="match status" value="1"/>
</dbReference>
<keyword evidence="2" id="KW-0645">Protease</keyword>
<reference evidence="2" key="1">
    <citation type="submission" date="2013-10" db="EMBL/GenBank/DDBJ databases">
        <title>Genomic analysis of the causative agents of coccidiosis in chickens.</title>
        <authorList>
            <person name="Reid A.J."/>
            <person name="Blake D."/>
            <person name="Billington K."/>
            <person name="Browne H."/>
            <person name="Dunn M."/>
            <person name="Hung S."/>
            <person name="Kawahara F."/>
            <person name="Miranda-Saavedra D."/>
            <person name="Mourier T."/>
            <person name="Nagra H."/>
            <person name="Otto T.D."/>
            <person name="Rawlings N."/>
            <person name="Sanchez A."/>
            <person name="Sanders M."/>
            <person name="Subramaniam C."/>
            <person name="Tay Y."/>
            <person name="Dear P."/>
            <person name="Doerig C."/>
            <person name="Gruber A."/>
            <person name="Parkinson J."/>
            <person name="Shirley M."/>
            <person name="Wan K.L."/>
            <person name="Berriman M."/>
            <person name="Tomley F."/>
            <person name="Pain A."/>
        </authorList>
    </citation>
    <scope>NUCLEOTIDE SEQUENCE [LARGE SCALE GENOMIC DNA]</scope>
    <source>
        <strain evidence="2">Houghton</strain>
    </source>
</reference>
<dbReference type="VEuPathDB" id="ToxoDB:EBH_0084580"/>
<keyword evidence="2" id="KW-0378">Hydrolase</keyword>
<dbReference type="GO" id="GO:0005524">
    <property type="term" value="F:ATP binding"/>
    <property type="evidence" value="ECO:0007669"/>
    <property type="project" value="InterPro"/>
</dbReference>
<evidence type="ECO:0000313" key="2">
    <source>
        <dbReference type="EMBL" id="CDJ49895.1"/>
    </source>
</evidence>
<dbReference type="GO" id="GO:0016887">
    <property type="term" value="F:ATP hydrolysis activity"/>
    <property type="evidence" value="ECO:0007669"/>
    <property type="project" value="InterPro"/>
</dbReference>
<dbReference type="GO" id="GO:0004176">
    <property type="term" value="F:ATP-dependent peptidase activity"/>
    <property type="evidence" value="ECO:0007669"/>
    <property type="project" value="TreeGrafter"/>
</dbReference>
<evidence type="ECO:0000313" key="3">
    <source>
        <dbReference type="Proteomes" id="UP000030750"/>
    </source>
</evidence>